<dbReference type="InterPro" id="IPR013525">
    <property type="entry name" value="ABC2_TM"/>
</dbReference>
<feature type="transmembrane region" description="Helical" evidence="5">
    <location>
        <begin position="68"/>
        <end position="95"/>
    </location>
</feature>
<dbReference type="InterPro" id="IPR000412">
    <property type="entry name" value="ABC_2_transport"/>
</dbReference>
<feature type="transmembrane region" description="Helical" evidence="5">
    <location>
        <begin position="116"/>
        <end position="142"/>
    </location>
</feature>
<dbReference type="InterPro" id="IPR047817">
    <property type="entry name" value="ABC2_TM_bact-type"/>
</dbReference>
<name>A0ABX0MN17_9BURK</name>
<proteinExistence type="inferred from homology"/>
<feature type="transmembrane region" description="Helical" evidence="5">
    <location>
        <begin position="234"/>
        <end position="256"/>
    </location>
</feature>
<dbReference type="RefSeq" id="WP_167238195.1">
    <property type="nucleotide sequence ID" value="NZ_WHJF01000046.1"/>
</dbReference>
<dbReference type="PIRSF" id="PIRSF006648">
    <property type="entry name" value="DrrB"/>
    <property type="match status" value="1"/>
</dbReference>
<comment type="caution">
    <text evidence="7">The sequence shown here is derived from an EMBL/GenBank/DDBJ whole genome shotgun (WGS) entry which is preliminary data.</text>
</comment>
<feature type="transmembrane region" description="Helical" evidence="5">
    <location>
        <begin position="148"/>
        <end position="172"/>
    </location>
</feature>
<keyword evidence="4 5" id="KW-0472">Membrane</keyword>
<evidence type="ECO:0000256" key="2">
    <source>
        <dbReference type="ARBA" id="ARBA00022692"/>
    </source>
</evidence>
<evidence type="ECO:0000256" key="5">
    <source>
        <dbReference type="RuleBase" id="RU361157"/>
    </source>
</evidence>
<gene>
    <name evidence="7" type="ORF">F1735_17825</name>
</gene>
<feature type="transmembrane region" description="Helical" evidence="5">
    <location>
        <begin position="179"/>
        <end position="200"/>
    </location>
</feature>
<dbReference type="Pfam" id="PF01061">
    <property type="entry name" value="ABC2_membrane"/>
    <property type="match status" value="1"/>
</dbReference>
<keyword evidence="8" id="KW-1185">Reference proteome</keyword>
<keyword evidence="2 5" id="KW-0812">Transmembrane</keyword>
<dbReference type="PANTHER" id="PTHR43229">
    <property type="entry name" value="NODULATION PROTEIN J"/>
    <property type="match status" value="1"/>
</dbReference>
<comment type="similarity">
    <text evidence="5">Belongs to the ABC-2 integral membrane protein family.</text>
</comment>
<dbReference type="PROSITE" id="PS51012">
    <property type="entry name" value="ABC_TM2"/>
    <property type="match status" value="1"/>
</dbReference>
<feature type="domain" description="ABC transmembrane type-2" evidence="6">
    <location>
        <begin position="35"/>
        <end position="259"/>
    </location>
</feature>
<evidence type="ECO:0000259" key="6">
    <source>
        <dbReference type="PROSITE" id="PS51012"/>
    </source>
</evidence>
<dbReference type="PANTHER" id="PTHR43229:SF3">
    <property type="entry name" value="ABC-TYPE MULTIDRUG TRANSPORT SYSTEM, PERMEASE COMPONENT"/>
    <property type="match status" value="1"/>
</dbReference>
<keyword evidence="5" id="KW-0813">Transport</keyword>
<dbReference type="EMBL" id="WHJF01000046">
    <property type="protein sequence ID" value="NHZ64141.1"/>
    <property type="molecule type" value="Genomic_DNA"/>
</dbReference>
<evidence type="ECO:0000313" key="7">
    <source>
        <dbReference type="EMBL" id="NHZ64141.1"/>
    </source>
</evidence>
<reference evidence="7 8" key="1">
    <citation type="submission" date="2019-10" db="EMBL/GenBank/DDBJ databases">
        <title>Taxonomy of Antarctic Massilia spp.: description of Massilia rubra sp. nov., Massilia aquatica sp. nov., Massilia mucilaginosa sp. nov., Massilia frigida sp. nov. isolated from streams, lakes and regoliths.</title>
        <authorList>
            <person name="Holochova P."/>
            <person name="Sedlacek I."/>
            <person name="Kralova S."/>
            <person name="Maslanova I."/>
            <person name="Busse H.-J."/>
            <person name="Stankova E."/>
            <person name="Vrbovska V."/>
            <person name="Kovarovic V."/>
            <person name="Bartak M."/>
            <person name="Svec P."/>
            <person name="Pantucek R."/>
        </authorList>
    </citation>
    <scope>NUCLEOTIDE SEQUENCE [LARGE SCALE GENOMIC DNA]</scope>
    <source>
        <strain evidence="7 8">CCM 8694</strain>
    </source>
</reference>
<evidence type="ECO:0000256" key="4">
    <source>
        <dbReference type="ARBA" id="ARBA00023136"/>
    </source>
</evidence>
<feature type="transmembrane region" description="Helical" evidence="5">
    <location>
        <begin position="35"/>
        <end position="56"/>
    </location>
</feature>
<evidence type="ECO:0000256" key="3">
    <source>
        <dbReference type="ARBA" id="ARBA00022989"/>
    </source>
</evidence>
<comment type="subcellular location">
    <subcellularLocation>
        <location evidence="5">Cell inner membrane</location>
        <topology evidence="5">Multi-pass membrane protein</topology>
    </subcellularLocation>
    <subcellularLocation>
        <location evidence="1">Membrane</location>
        <topology evidence="1">Multi-pass membrane protein</topology>
    </subcellularLocation>
</comment>
<organism evidence="7 8">
    <name type="scientific">Massilia genomosp. 1</name>
    <dbReference type="NCBI Taxonomy" id="2609280"/>
    <lineage>
        <taxon>Bacteria</taxon>
        <taxon>Pseudomonadati</taxon>
        <taxon>Pseudomonadota</taxon>
        <taxon>Betaproteobacteria</taxon>
        <taxon>Burkholderiales</taxon>
        <taxon>Oxalobacteraceae</taxon>
        <taxon>Telluria group</taxon>
        <taxon>Massilia</taxon>
    </lineage>
</organism>
<evidence type="ECO:0000256" key="1">
    <source>
        <dbReference type="ARBA" id="ARBA00004141"/>
    </source>
</evidence>
<evidence type="ECO:0000313" key="8">
    <source>
        <dbReference type="Proteomes" id="UP000610594"/>
    </source>
</evidence>
<keyword evidence="5" id="KW-1003">Cell membrane</keyword>
<sequence>MNDLAPSRALSCRLWLIDLYRQIYWDMVQFFRYRLIVVSTMLTSVSMVLSFGFGTSHVQAMGQGGSSYFAFALPGIVGVGIMFSCTYTIGYAFIVDHNRRAMEDIVLSPLSYGGFLLGRLIGMMLKCSLQFMAVLLLASWMFGVHVGLPWRLLLGFVSACLFFGGFGIVVACFTNEVSFASVVNLVLIPLTYMCGVFFPLENFGSAQSLIAWLPLSAQVDVLRSAISGAAATSFAHSAGLSLVYAVLMMGGALYVFKHRVTRR</sequence>
<accession>A0ABX0MN17</accession>
<dbReference type="Proteomes" id="UP000610594">
    <property type="component" value="Unassembled WGS sequence"/>
</dbReference>
<dbReference type="InterPro" id="IPR051784">
    <property type="entry name" value="Nod_factor_ABC_transporter"/>
</dbReference>
<keyword evidence="3 5" id="KW-1133">Transmembrane helix</keyword>
<protein>
    <recommendedName>
        <fullName evidence="5">Transport permease protein</fullName>
    </recommendedName>
</protein>